<dbReference type="GO" id="GO:0012505">
    <property type="term" value="C:endomembrane system"/>
    <property type="evidence" value="ECO:0007669"/>
    <property type="project" value="TreeGrafter"/>
</dbReference>
<accession>A0A3R7QEK2</accession>
<feature type="signal peptide" evidence="6">
    <location>
        <begin position="1"/>
        <end position="22"/>
    </location>
</feature>
<dbReference type="PANTHER" id="PTHR19957:SF38">
    <property type="entry name" value="LD27581P"/>
    <property type="match status" value="1"/>
</dbReference>
<evidence type="ECO:0000259" key="7">
    <source>
        <dbReference type="PROSITE" id="PS50192"/>
    </source>
</evidence>
<dbReference type="Gene3D" id="1.20.5.110">
    <property type="match status" value="1"/>
</dbReference>
<keyword evidence="5" id="KW-1133">Transmembrane helix</keyword>
<proteinExistence type="inferred from homology"/>
<dbReference type="InterPro" id="IPR000727">
    <property type="entry name" value="T_SNARE_dom"/>
</dbReference>
<dbReference type="GO" id="GO:0006906">
    <property type="term" value="P:vesicle fusion"/>
    <property type="evidence" value="ECO:0007669"/>
    <property type="project" value="TreeGrafter"/>
</dbReference>
<dbReference type="CDD" id="cd15847">
    <property type="entry name" value="SNARE_syntaxin7_like"/>
    <property type="match status" value="1"/>
</dbReference>
<dbReference type="GO" id="GO:0000149">
    <property type="term" value="F:SNARE binding"/>
    <property type="evidence" value="ECO:0007669"/>
    <property type="project" value="TreeGrafter"/>
</dbReference>
<dbReference type="InterPro" id="IPR006011">
    <property type="entry name" value="Syntaxin_N"/>
</dbReference>
<evidence type="ECO:0000313" key="9">
    <source>
        <dbReference type="Proteomes" id="UP000283509"/>
    </source>
</evidence>
<keyword evidence="6" id="KW-0732">Signal</keyword>
<feature type="domain" description="T-SNARE coiled-coil homology" evidence="7">
    <location>
        <begin position="186"/>
        <end position="248"/>
    </location>
</feature>
<dbReference type="PROSITE" id="PS00914">
    <property type="entry name" value="SYNTAXIN"/>
    <property type="match status" value="1"/>
</dbReference>
<dbReference type="Proteomes" id="UP000283509">
    <property type="component" value="Unassembled WGS sequence"/>
</dbReference>
<keyword evidence="9" id="KW-1185">Reference proteome</keyword>
<dbReference type="GO" id="GO:0006886">
    <property type="term" value="P:intracellular protein transport"/>
    <property type="evidence" value="ECO:0007669"/>
    <property type="project" value="InterPro"/>
</dbReference>
<comment type="similarity">
    <text evidence="2 4">Belongs to the syntaxin family.</text>
</comment>
<dbReference type="InterPro" id="IPR006012">
    <property type="entry name" value="Syntaxin/epimorphin_CS"/>
</dbReference>
<dbReference type="GO" id="GO:0005484">
    <property type="term" value="F:SNAP receptor activity"/>
    <property type="evidence" value="ECO:0007669"/>
    <property type="project" value="InterPro"/>
</dbReference>
<dbReference type="GO" id="GO:0048278">
    <property type="term" value="P:vesicle docking"/>
    <property type="evidence" value="ECO:0007669"/>
    <property type="project" value="TreeGrafter"/>
</dbReference>
<dbReference type="InterPro" id="IPR010989">
    <property type="entry name" value="SNARE"/>
</dbReference>
<dbReference type="AlphaFoldDB" id="A0A3R7QEK2"/>
<evidence type="ECO:0000256" key="5">
    <source>
        <dbReference type="SAM" id="Phobius"/>
    </source>
</evidence>
<dbReference type="Gene3D" id="1.20.58.70">
    <property type="match status" value="1"/>
</dbReference>
<protein>
    <submittedName>
        <fullName evidence="8">Syntaxin-12</fullName>
    </submittedName>
</protein>
<evidence type="ECO:0000256" key="6">
    <source>
        <dbReference type="SAM" id="SignalP"/>
    </source>
</evidence>
<comment type="subcellular location">
    <subcellularLocation>
        <location evidence="1">Membrane</location>
        <topology evidence="1">Single-pass type IV membrane protein</topology>
    </subcellularLocation>
</comment>
<dbReference type="InterPro" id="IPR045242">
    <property type="entry name" value="Syntaxin"/>
</dbReference>
<dbReference type="FunFam" id="1.20.5.110:FF:000059">
    <property type="entry name" value="Related to syntaxin 12"/>
    <property type="match status" value="1"/>
</dbReference>
<dbReference type="PANTHER" id="PTHR19957">
    <property type="entry name" value="SYNTAXIN"/>
    <property type="match status" value="1"/>
</dbReference>
<dbReference type="Pfam" id="PF14523">
    <property type="entry name" value="Syntaxin_2"/>
    <property type="match status" value="1"/>
</dbReference>
<dbReference type="PROSITE" id="PS50192">
    <property type="entry name" value="T_SNARE"/>
    <property type="match status" value="1"/>
</dbReference>
<keyword evidence="5" id="KW-0812">Transmembrane</keyword>
<evidence type="ECO:0000256" key="2">
    <source>
        <dbReference type="ARBA" id="ARBA00009063"/>
    </source>
</evidence>
<evidence type="ECO:0000256" key="4">
    <source>
        <dbReference type="RuleBase" id="RU003858"/>
    </source>
</evidence>
<gene>
    <name evidence="8" type="ORF">C7M84_005127</name>
</gene>
<keyword evidence="5" id="KW-0472">Membrane</keyword>
<dbReference type="OrthoDB" id="75754at2759"/>
<dbReference type="SMART" id="SM00397">
    <property type="entry name" value="t_SNARE"/>
    <property type="match status" value="1"/>
</dbReference>
<organism evidence="8 9">
    <name type="scientific">Penaeus vannamei</name>
    <name type="common">Whiteleg shrimp</name>
    <name type="synonym">Litopenaeus vannamei</name>
    <dbReference type="NCBI Taxonomy" id="6689"/>
    <lineage>
        <taxon>Eukaryota</taxon>
        <taxon>Metazoa</taxon>
        <taxon>Ecdysozoa</taxon>
        <taxon>Arthropoda</taxon>
        <taxon>Crustacea</taxon>
        <taxon>Multicrustacea</taxon>
        <taxon>Malacostraca</taxon>
        <taxon>Eumalacostraca</taxon>
        <taxon>Eucarida</taxon>
        <taxon>Decapoda</taxon>
        <taxon>Dendrobranchiata</taxon>
        <taxon>Penaeoidea</taxon>
        <taxon>Penaeidae</taxon>
        <taxon>Penaeus</taxon>
    </lineage>
</organism>
<dbReference type="STRING" id="6689.A0A3R7QEK2"/>
<reference evidence="8 9" key="1">
    <citation type="submission" date="2018-04" db="EMBL/GenBank/DDBJ databases">
        <authorList>
            <person name="Zhang X."/>
            <person name="Yuan J."/>
            <person name="Li F."/>
            <person name="Xiang J."/>
        </authorList>
    </citation>
    <scope>NUCLEOTIDE SEQUENCE [LARGE SCALE GENOMIC DNA]</scope>
    <source>
        <tissue evidence="8">Muscle</tissue>
    </source>
</reference>
<name>A0A3R7QEK2_PENVA</name>
<dbReference type="SUPFAM" id="SSF47661">
    <property type="entry name" value="t-snare proteins"/>
    <property type="match status" value="1"/>
</dbReference>
<dbReference type="EMBL" id="QCYY01001676">
    <property type="protein sequence ID" value="ROT76286.1"/>
    <property type="molecule type" value="Genomic_DNA"/>
</dbReference>
<reference evidence="8 9" key="2">
    <citation type="submission" date="2019-01" db="EMBL/GenBank/DDBJ databases">
        <title>The decoding of complex shrimp genome reveals the adaptation for benthos swimmer, frequently molting mechanism and breeding impact on genome.</title>
        <authorList>
            <person name="Sun Y."/>
            <person name="Gao Y."/>
            <person name="Yu Y."/>
        </authorList>
    </citation>
    <scope>NUCLEOTIDE SEQUENCE [LARGE SCALE GENOMIC DNA]</scope>
    <source>
        <tissue evidence="8">Muscle</tissue>
    </source>
</reference>
<keyword evidence="3" id="KW-0532">Neurotransmitter transport</keyword>
<sequence length="285" mass="31930">MSHKFLKTVWVICLSGTKRSYGTNDPDVGFAPSEGNSTEFFQLCDKITTHLFTINGAVTTLERSLKQVGTSGDNQALRDRITKTNSSAGGSVQDVAVLLRALQPLTRGNKQRRIQTERLQNEFQTAATRFSEIQKKMVNTLRTARLPADMVAVEQDAAAATTEEMIAREQKRQAQLKEIEDLEFETAMQSEREERMRAIEVDIIDINEIMRDLSAMVTAQGEVIDSIEDNVETAHGNVEEGREQLLKASTYQSKYRRRVCILILILIIILAIVGIIIGIHYASNN</sequence>
<evidence type="ECO:0000256" key="1">
    <source>
        <dbReference type="ARBA" id="ARBA00004211"/>
    </source>
</evidence>
<evidence type="ECO:0000313" key="8">
    <source>
        <dbReference type="EMBL" id="ROT76286.1"/>
    </source>
</evidence>
<dbReference type="GO" id="GO:0006836">
    <property type="term" value="P:neurotransmitter transport"/>
    <property type="evidence" value="ECO:0007669"/>
    <property type="project" value="UniProtKB-KW"/>
</dbReference>
<comment type="caution">
    <text evidence="8">The sequence shown here is derived from an EMBL/GenBank/DDBJ whole genome shotgun (WGS) entry which is preliminary data.</text>
</comment>
<keyword evidence="3" id="KW-0813">Transport</keyword>
<feature type="chain" id="PRO_5018739054" evidence="6">
    <location>
        <begin position="23"/>
        <end position="285"/>
    </location>
</feature>
<evidence type="ECO:0000256" key="3">
    <source>
        <dbReference type="ARBA" id="ARBA00022775"/>
    </source>
</evidence>
<dbReference type="SMART" id="SM00503">
    <property type="entry name" value="SynN"/>
    <property type="match status" value="1"/>
</dbReference>
<dbReference type="GO" id="GO:0031201">
    <property type="term" value="C:SNARE complex"/>
    <property type="evidence" value="ECO:0007669"/>
    <property type="project" value="TreeGrafter"/>
</dbReference>
<dbReference type="Pfam" id="PF05739">
    <property type="entry name" value="SNARE"/>
    <property type="match status" value="1"/>
</dbReference>
<feature type="transmembrane region" description="Helical" evidence="5">
    <location>
        <begin position="259"/>
        <end position="282"/>
    </location>
</feature>